<dbReference type="eggNOG" id="ENOG502R41C">
    <property type="taxonomic scope" value="Eukaryota"/>
</dbReference>
<dbReference type="Gramene" id="KQL16453">
    <property type="protein sequence ID" value="KQL16453"/>
    <property type="gene ID" value="SETIT_024245mg"/>
</dbReference>
<dbReference type="AlphaFoldDB" id="K3ZCH0"/>
<reference evidence="2" key="1">
    <citation type="journal article" date="2012" name="Nat. Biotechnol.">
        <title>Reference genome sequence of the model plant Setaria.</title>
        <authorList>
            <person name="Bennetzen J.L."/>
            <person name="Schmutz J."/>
            <person name="Wang H."/>
            <person name="Percifield R."/>
            <person name="Hawkins J."/>
            <person name="Pontaroli A.C."/>
            <person name="Estep M."/>
            <person name="Feng L."/>
            <person name="Vaughn J.N."/>
            <person name="Grimwood J."/>
            <person name="Jenkins J."/>
            <person name="Barry K."/>
            <person name="Lindquist E."/>
            <person name="Hellsten U."/>
            <person name="Deshpande S."/>
            <person name="Wang X."/>
            <person name="Wu X."/>
            <person name="Mitros T."/>
            <person name="Triplett J."/>
            <person name="Yang X."/>
            <person name="Ye C.Y."/>
            <person name="Mauro-Herrera M."/>
            <person name="Wang L."/>
            <person name="Li P."/>
            <person name="Sharma M."/>
            <person name="Sharma R."/>
            <person name="Ronald P.C."/>
            <person name="Panaud O."/>
            <person name="Kellogg E.A."/>
            <person name="Brutnell T.P."/>
            <person name="Doust A.N."/>
            <person name="Tuskan G.A."/>
            <person name="Rokhsar D."/>
            <person name="Devos K.M."/>
        </authorList>
    </citation>
    <scope>NUCLEOTIDE SEQUENCE [LARGE SCALE GENOMIC DNA]</scope>
    <source>
        <strain evidence="2">cv. Yugu1</strain>
    </source>
</reference>
<evidence type="ECO:0000313" key="2">
    <source>
        <dbReference type="Proteomes" id="UP000004995"/>
    </source>
</evidence>
<accession>K3ZCH0</accession>
<name>K3ZCH0_SETIT</name>
<dbReference type="HOGENOM" id="CLU_664624_0_0_1"/>
<protein>
    <submittedName>
        <fullName evidence="1">Uncharacterized protein</fullName>
    </submittedName>
</protein>
<dbReference type="Proteomes" id="UP000004995">
    <property type="component" value="Unassembled WGS sequence"/>
</dbReference>
<dbReference type="PANTHER" id="PTHR33075">
    <property type="entry name" value="OS02G0499800 PROTEIN"/>
    <property type="match status" value="1"/>
</dbReference>
<organism evidence="1 2">
    <name type="scientific">Setaria italica</name>
    <name type="common">Foxtail millet</name>
    <name type="synonym">Panicum italicum</name>
    <dbReference type="NCBI Taxonomy" id="4555"/>
    <lineage>
        <taxon>Eukaryota</taxon>
        <taxon>Viridiplantae</taxon>
        <taxon>Streptophyta</taxon>
        <taxon>Embryophyta</taxon>
        <taxon>Tracheophyta</taxon>
        <taxon>Spermatophyta</taxon>
        <taxon>Magnoliopsida</taxon>
        <taxon>Liliopsida</taxon>
        <taxon>Poales</taxon>
        <taxon>Poaceae</taxon>
        <taxon>PACMAD clade</taxon>
        <taxon>Panicoideae</taxon>
        <taxon>Panicodae</taxon>
        <taxon>Paniceae</taxon>
        <taxon>Cenchrinae</taxon>
        <taxon>Setaria</taxon>
    </lineage>
</organism>
<proteinExistence type="predicted"/>
<reference evidence="1" key="2">
    <citation type="submission" date="2018-08" db="UniProtKB">
        <authorList>
            <consortium name="EnsemblPlants"/>
        </authorList>
    </citation>
    <scope>IDENTIFICATION</scope>
    <source>
        <strain evidence="1">Yugu1</strain>
    </source>
</reference>
<keyword evidence="2" id="KW-1185">Reference proteome</keyword>
<dbReference type="InParanoid" id="K3ZCH0"/>
<dbReference type="EMBL" id="AGNK02001979">
    <property type="status" value="NOT_ANNOTATED_CDS"/>
    <property type="molecule type" value="Genomic_DNA"/>
</dbReference>
<sequence>MAVQVVKHARCLGGCTRCFRLDHSCFECQTPAENHESLCFAAAGNGGTIQNVQNDLLPQHSTSVSSETRDFFRAQGPPITLELPLPVSSDGIVTDRQLQCSSRPTLSFECDYQIREMANQFHLHKGFGPPLSVEMLLKELALLAGETQKLLPLKDALPSTSWNFFPPLFPMKQWFLDVDNPSRGGNAEASTSTGFTIPRLVPINNNSVEEWIPPSNMENTPIEMLNRDIVVYDQQFAIKQIMENLHPLSSIPGHSPEPLNMESSTVSEVGMEIAMEIDDEYTEEHETGTDLMEIPSLEISTPVTSLKKRKGRPKTPIVDDEVRRSSRFGKNVNQTHVQLDREPRRKPGAARKTVYLSTVEDLKSAIISQSLEYDPDVEYVEPIQADTLFLLGTSFCGIPPEELTDAGLHYAPED</sequence>
<dbReference type="EnsemblPlants" id="KQL16453">
    <property type="protein sequence ID" value="KQL16453"/>
    <property type="gene ID" value="SETIT_024245mg"/>
</dbReference>
<evidence type="ECO:0000313" key="1">
    <source>
        <dbReference type="EnsemblPlants" id="KQL16453"/>
    </source>
</evidence>
<dbReference type="PANTHER" id="PTHR33075:SF10">
    <property type="entry name" value="DUF4283 DOMAIN-CONTAINING PROTEIN"/>
    <property type="match status" value="1"/>
</dbReference>